<evidence type="ECO:0000259" key="3">
    <source>
        <dbReference type="Pfam" id="PF05191"/>
    </source>
</evidence>
<evidence type="ECO:0000256" key="1">
    <source>
        <dbReference type="ARBA" id="ARBA00007220"/>
    </source>
</evidence>
<dbReference type="GO" id="GO:0004017">
    <property type="term" value="F:AMP kinase activity"/>
    <property type="evidence" value="ECO:0007669"/>
    <property type="project" value="InterPro"/>
</dbReference>
<evidence type="ECO:0000313" key="8">
    <source>
        <dbReference type="Proteomes" id="UP000441208"/>
    </source>
</evidence>
<gene>
    <name evidence="6" type="ORF">PF001_g29549</name>
    <name evidence="5" type="ORF">PF007_g29528</name>
    <name evidence="4" type="ORF">PF011_g28951</name>
</gene>
<dbReference type="InterPro" id="IPR027417">
    <property type="entry name" value="P-loop_NTPase"/>
</dbReference>
<evidence type="ECO:0000256" key="2">
    <source>
        <dbReference type="SAM" id="MobiDB-lite"/>
    </source>
</evidence>
<dbReference type="Pfam" id="PF05191">
    <property type="entry name" value="ADK_lid"/>
    <property type="match status" value="1"/>
</dbReference>
<accession>A0A6A3H3Q4</accession>
<evidence type="ECO:0000313" key="4">
    <source>
        <dbReference type="EMBL" id="KAE8963663.1"/>
    </source>
</evidence>
<reference evidence="4 9" key="1">
    <citation type="submission" date="2018-09" db="EMBL/GenBank/DDBJ databases">
        <title>Genomic investigation of the strawberry pathogen Phytophthora fragariae indicates pathogenicity is determined by transcriptional variation in three key races.</title>
        <authorList>
            <person name="Adams T.M."/>
            <person name="Armitage A.D."/>
            <person name="Sobczyk M.K."/>
            <person name="Bates H.J."/>
            <person name="Dunwell J.M."/>
            <person name="Nellist C.F."/>
            <person name="Harrison R.J."/>
        </authorList>
    </citation>
    <scope>NUCLEOTIDE SEQUENCE [LARGE SCALE GENOMIC DNA]</scope>
    <source>
        <strain evidence="6 7">A4</strain>
        <strain evidence="5 8">NOV-71</strain>
        <strain evidence="4 9">SCRP245</strain>
    </source>
</reference>
<name>A0A6A3H3Q4_9STRA</name>
<protein>
    <recommendedName>
        <fullName evidence="3">Adenylate kinase active site lid domain-containing protein</fullName>
    </recommendedName>
</protein>
<dbReference type="SUPFAM" id="SSF57774">
    <property type="entry name" value="Microbial and mitochondrial ADK, insert 'zinc finger' domain"/>
    <property type="match status" value="1"/>
</dbReference>
<comment type="caution">
    <text evidence="4">The sequence shown here is derived from an EMBL/GenBank/DDBJ whole genome shotgun (WGS) entry which is preliminary data.</text>
</comment>
<dbReference type="AlphaFoldDB" id="A0A6A3H3Q4"/>
<proteinExistence type="inferred from homology"/>
<organism evidence="4 9">
    <name type="scientific">Phytophthora fragariae</name>
    <dbReference type="NCBI Taxonomy" id="53985"/>
    <lineage>
        <taxon>Eukaryota</taxon>
        <taxon>Sar</taxon>
        <taxon>Stramenopiles</taxon>
        <taxon>Oomycota</taxon>
        <taxon>Peronosporomycetes</taxon>
        <taxon>Peronosporales</taxon>
        <taxon>Peronosporaceae</taxon>
        <taxon>Phytophthora</taxon>
    </lineage>
</organism>
<dbReference type="InterPro" id="IPR036193">
    <property type="entry name" value="ADK_active_lid_dom_sf"/>
</dbReference>
<dbReference type="EMBL" id="QXFZ01004638">
    <property type="protein sequence ID" value="KAE9063507.1"/>
    <property type="molecule type" value="Genomic_DNA"/>
</dbReference>
<comment type="similarity">
    <text evidence="1">Belongs to the adenylate kinase family.</text>
</comment>
<dbReference type="Proteomes" id="UP000437068">
    <property type="component" value="Unassembled WGS sequence"/>
</dbReference>
<dbReference type="InterPro" id="IPR007862">
    <property type="entry name" value="Adenylate_kinase_lid-dom"/>
</dbReference>
<evidence type="ECO:0000313" key="9">
    <source>
        <dbReference type="Proteomes" id="UP000460718"/>
    </source>
</evidence>
<evidence type="ECO:0000313" key="6">
    <source>
        <dbReference type="EMBL" id="KAE9268689.1"/>
    </source>
</evidence>
<evidence type="ECO:0000313" key="7">
    <source>
        <dbReference type="Proteomes" id="UP000437068"/>
    </source>
</evidence>
<dbReference type="Gene3D" id="3.40.50.300">
    <property type="entry name" value="P-loop containing nucleotide triphosphate hydrolases"/>
    <property type="match status" value="1"/>
</dbReference>
<dbReference type="Proteomes" id="UP000441208">
    <property type="component" value="Unassembled WGS sequence"/>
</dbReference>
<dbReference type="EMBL" id="QXGE01005036">
    <property type="protein sequence ID" value="KAE9268689.1"/>
    <property type="molecule type" value="Genomic_DNA"/>
</dbReference>
<sequence length="75" mass="8293">MCAAGQDARRGEHHSGRRHEPQRAGRGTDRARRVHPASGRSYHVKFAPPKVADKDDMMGKPLSKQFRLPGVAHGL</sequence>
<evidence type="ECO:0000313" key="5">
    <source>
        <dbReference type="EMBL" id="KAE9063507.1"/>
    </source>
</evidence>
<dbReference type="Proteomes" id="UP000460718">
    <property type="component" value="Unassembled WGS sequence"/>
</dbReference>
<feature type="region of interest" description="Disordered" evidence="2">
    <location>
        <begin position="1"/>
        <end position="75"/>
    </location>
</feature>
<feature type="compositionally biased region" description="Basic and acidic residues" evidence="2">
    <location>
        <begin position="7"/>
        <end position="31"/>
    </location>
</feature>
<dbReference type="EMBL" id="QXFW01004962">
    <property type="protein sequence ID" value="KAE8963663.1"/>
    <property type="molecule type" value="Genomic_DNA"/>
</dbReference>
<feature type="domain" description="Adenylate kinase active site lid" evidence="3">
    <location>
        <begin position="32"/>
        <end position="63"/>
    </location>
</feature>